<dbReference type="AlphaFoldDB" id="S2W3F8"/>
<comment type="caution">
    <text evidence="2">The sequence shown here is derived from an EMBL/GenBank/DDBJ whole genome shotgun (WGS) entry which is preliminary data.</text>
</comment>
<keyword evidence="1" id="KW-1133">Transmembrane helix</keyword>
<organism evidence="2 3">
    <name type="scientific">Propionimicrobium lymphophilum ACS-093-V-SCH5</name>
    <dbReference type="NCBI Taxonomy" id="883161"/>
    <lineage>
        <taxon>Bacteria</taxon>
        <taxon>Bacillati</taxon>
        <taxon>Actinomycetota</taxon>
        <taxon>Actinomycetes</taxon>
        <taxon>Propionibacteriales</taxon>
        <taxon>Propionibacteriaceae</taxon>
        <taxon>Propionimicrobium</taxon>
    </lineage>
</organism>
<accession>S2W3F8</accession>
<evidence type="ECO:0000313" key="2">
    <source>
        <dbReference type="EMBL" id="EPD32870.1"/>
    </source>
</evidence>
<evidence type="ECO:0000256" key="1">
    <source>
        <dbReference type="SAM" id="Phobius"/>
    </source>
</evidence>
<dbReference type="HOGENOM" id="CLU_179307_0_0_11"/>
<dbReference type="RefSeq" id="WP_016456010.1">
    <property type="nucleotide sequence ID" value="NZ_KE150269.1"/>
</dbReference>
<name>S2W3F8_9ACTN</name>
<protein>
    <submittedName>
        <fullName evidence="2">Uncharacterized protein</fullName>
    </submittedName>
</protein>
<keyword evidence="3" id="KW-1185">Reference proteome</keyword>
<dbReference type="Proteomes" id="UP000014417">
    <property type="component" value="Unassembled WGS sequence"/>
</dbReference>
<dbReference type="STRING" id="883161.HMPREF9306_01178"/>
<dbReference type="EMBL" id="AGZR01000006">
    <property type="protein sequence ID" value="EPD32870.1"/>
    <property type="molecule type" value="Genomic_DNA"/>
</dbReference>
<evidence type="ECO:0000313" key="3">
    <source>
        <dbReference type="Proteomes" id="UP000014417"/>
    </source>
</evidence>
<keyword evidence="1" id="KW-0812">Transmembrane</keyword>
<feature type="transmembrane region" description="Helical" evidence="1">
    <location>
        <begin position="20"/>
        <end position="45"/>
    </location>
</feature>
<reference evidence="2 3" key="1">
    <citation type="submission" date="2013-04" db="EMBL/GenBank/DDBJ databases">
        <title>The Genome Sequence of Propionimicrobium lymphophilum ACS-093-V-SCH5.</title>
        <authorList>
            <consortium name="The Broad Institute Genomics Platform"/>
            <person name="Earl A."/>
            <person name="Ward D."/>
            <person name="Feldgarden M."/>
            <person name="Gevers D."/>
            <person name="Saerens B."/>
            <person name="Vaneechoutte M."/>
            <person name="Walker B."/>
            <person name="Young S."/>
            <person name="Zeng Q."/>
            <person name="Gargeya S."/>
            <person name="Fitzgerald M."/>
            <person name="Haas B."/>
            <person name="Abouelleil A."/>
            <person name="Allen A.W."/>
            <person name="Alvarado L."/>
            <person name="Arachchi H.M."/>
            <person name="Berlin A.M."/>
            <person name="Chapman S.B."/>
            <person name="Gainer-Dewar J."/>
            <person name="Goldberg J."/>
            <person name="Griggs A."/>
            <person name="Gujja S."/>
            <person name="Hansen M."/>
            <person name="Howarth C."/>
            <person name="Imamovic A."/>
            <person name="Ireland A."/>
            <person name="Larimer J."/>
            <person name="McCowan C."/>
            <person name="Murphy C."/>
            <person name="Pearson M."/>
            <person name="Poon T.W."/>
            <person name="Priest M."/>
            <person name="Roberts A."/>
            <person name="Saif S."/>
            <person name="Shea T."/>
            <person name="Sisk P."/>
            <person name="Sykes S."/>
            <person name="Wortman J."/>
            <person name="Nusbaum C."/>
            <person name="Birren B."/>
        </authorList>
    </citation>
    <scope>NUCLEOTIDE SEQUENCE [LARGE SCALE GENOMIC DNA]</scope>
    <source>
        <strain evidence="2 3">ACS-093-V-SCH5</strain>
    </source>
</reference>
<sequence length="102" mass="10600">MNGQINLKGSWDTVWSGITSSIPGLSILLSILAVVMLSITLIMWFWQRRKNLGAGGSQALIGTAIAAAVFAAPDLIIPLLLGLIDGVLNFVVGLLQKGAGIG</sequence>
<keyword evidence="1" id="KW-0472">Membrane</keyword>
<proteinExistence type="predicted"/>
<gene>
    <name evidence="2" type="ORF">HMPREF9306_01178</name>
</gene>
<feature type="transmembrane region" description="Helical" evidence="1">
    <location>
        <begin position="52"/>
        <end position="70"/>
    </location>
</feature>